<organism evidence="1 2">
    <name type="scientific">Enterococcus lactis</name>
    <dbReference type="NCBI Taxonomy" id="357441"/>
    <lineage>
        <taxon>Bacteria</taxon>
        <taxon>Bacillati</taxon>
        <taxon>Bacillota</taxon>
        <taxon>Bacilli</taxon>
        <taxon>Lactobacillales</taxon>
        <taxon>Enterococcaceae</taxon>
        <taxon>Enterococcus</taxon>
    </lineage>
</organism>
<keyword evidence="2" id="KW-1185">Reference proteome</keyword>
<sequence>ILPISPTKESYLAFTRKIGEHSLASDTFWEYLRQEEH</sequence>
<proteinExistence type="predicted"/>
<evidence type="ECO:0000313" key="2">
    <source>
        <dbReference type="Proteomes" id="UP001238215"/>
    </source>
</evidence>
<gene>
    <name evidence="1" type="ORF">RAN64_16090</name>
</gene>
<name>A0AAJ1WDW3_9ENTE</name>
<feature type="non-terminal residue" evidence="1">
    <location>
        <position position="1"/>
    </location>
</feature>
<dbReference type="Proteomes" id="UP001238215">
    <property type="component" value="Unassembled WGS sequence"/>
</dbReference>
<reference evidence="1 2" key="1">
    <citation type="submission" date="2023-08" db="EMBL/GenBank/DDBJ databases">
        <title>Whole genome sequencing of Enterococcus.</title>
        <authorList>
            <person name="Kaptchouang Tchatchouang C.D."/>
            <person name="Ateba C.N."/>
        </authorList>
    </citation>
    <scope>NUCLEOTIDE SEQUENCE [LARGE SCALE GENOMIC DNA]</scope>
    <source>
        <strain evidence="1 2">ENT3_CNKT_NWU</strain>
    </source>
</reference>
<accession>A0AAJ1WDW3</accession>
<comment type="caution">
    <text evidence="1">The sequence shown here is derived from an EMBL/GenBank/DDBJ whole genome shotgun (WGS) entry which is preliminary data.</text>
</comment>
<evidence type="ECO:0000313" key="1">
    <source>
        <dbReference type="EMBL" id="MDP8591464.1"/>
    </source>
</evidence>
<dbReference type="AlphaFoldDB" id="A0AAJ1WDW3"/>
<dbReference type="EMBL" id="JAVBZS010000212">
    <property type="protein sequence ID" value="MDP8591464.1"/>
    <property type="molecule type" value="Genomic_DNA"/>
</dbReference>
<protein>
    <submittedName>
        <fullName evidence="1">LysR family transcriptional regulator</fullName>
    </submittedName>
</protein>